<protein>
    <submittedName>
        <fullName evidence="1">Uncharacterized protein</fullName>
    </submittedName>
</protein>
<comment type="caution">
    <text evidence="1">The sequence shown here is derived from an EMBL/GenBank/DDBJ whole genome shotgun (WGS) entry which is preliminary data.</text>
</comment>
<organism evidence="1 2">
    <name type="scientific">Grifola frondosa</name>
    <name type="common">Maitake</name>
    <name type="synonym">Polyporus frondosus</name>
    <dbReference type="NCBI Taxonomy" id="5627"/>
    <lineage>
        <taxon>Eukaryota</taxon>
        <taxon>Fungi</taxon>
        <taxon>Dikarya</taxon>
        <taxon>Basidiomycota</taxon>
        <taxon>Agaricomycotina</taxon>
        <taxon>Agaricomycetes</taxon>
        <taxon>Polyporales</taxon>
        <taxon>Grifolaceae</taxon>
        <taxon>Grifola</taxon>
    </lineage>
</organism>
<accession>A0A1C7LYT7</accession>
<name>A0A1C7LYT7_GRIFR</name>
<reference evidence="1 2" key="1">
    <citation type="submission" date="2016-03" db="EMBL/GenBank/DDBJ databases">
        <title>Whole genome sequencing of Grifola frondosa 9006-11.</title>
        <authorList>
            <person name="Min B."/>
            <person name="Park H."/>
            <person name="Kim J.-G."/>
            <person name="Cho H."/>
            <person name="Oh Y.-L."/>
            <person name="Kong W.-S."/>
            <person name="Choi I.-G."/>
        </authorList>
    </citation>
    <scope>NUCLEOTIDE SEQUENCE [LARGE SCALE GENOMIC DNA]</scope>
    <source>
        <strain evidence="1 2">9006-11</strain>
    </source>
</reference>
<dbReference type="EMBL" id="LUGG01000017">
    <property type="protein sequence ID" value="OBZ69396.1"/>
    <property type="molecule type" value="Genomic_DNA"/>
</dbReference>
<dbReference type="Proteomes" id="UP000092993">
    <property type="component" value="Unassembled WGS sequence"/>
</dbReference>
<sequence length="76" mass="8722">MLTIICVKLEYPPTHPQQAQRKYTNHPMDLSVRSQFIAPPPSRIEILQETIITHDAVSEFDTPSERTAKKVHIDLV</sequence>
<evidence type="ECO:0000313" key="2">
    <source>
        <dbReference type="Proteomes" id="UP000092993"/>
    </source>
</evidence>
<dbReference type="AlphaFoldDB" id="A0A1C7LYT7"/>
<gene>
    <name evidence="1" type="ORF">A0H81_10670</name>
</gene>
<keyword evidence="2" id="KW-1185">Reference proteome</keyword>
<evidence type="ECO:0000313" key="1">
    <source>
        <dbReference type="EMBL" id="OBZ69396.1"/>
    </source>
</evidence>
<proteinExistence type="predicted"/>